<name>A0AAF1JYT0_9PROT</name>
<reference evidence="2" key="2">
    <citation type="journal article" date="2021" name="Syst. Appl. Microbiol.">
        <title>Roseomonas hellenica sp. nov., isolated from roots of wild-growing Alkanna tinctoria.</title>
        <authorList>
            <person name="Rat A."/>
            <person name="Naranjo H.D."/>
            <person name="Lebbe L."/>
            <person name="Cnockaert M."/>
            <person name="Krigas N."/>
            <person name="Grigoriadou K."/>
            <person name="Maloupa E."/>
            <person name="Willems A."/>
        </authorList>
    </citation>
    <scope>NUCLEOTIDE SEQUENCE</scope>
    <source>
        <strain evidence="2">LMG 28251</strain>
    </source>
</reference>
<accession>A0AAF1JYT0</accession>
<dbReference type="EMBL" id="JAAEDH010000008">
    <property type="protein sequence ID" value="MBR0655163.1"/>
    <property type="molecule type" value="Genomic_DNA"/>
</dbReference>
<organism evidence="2 3">
    <name type="scientific">Plastoroseomonas arctica</name>
    <dbReference type="NCBI Taxonomy" id="1509237"/>
    <lineage>
        <taxon>Bacteria</taxon>
        <taxon>Pseudomonadati</taxon>
        <taxon>Pseudomonadota</taxon>
        <taxon>Alphaproteobacteria</taxon>
        <taxon>Acetobacterales</taxon>
        <taxon>Acetobacteraceae</taxon>
        <taxon>Plastoroseomonas</taxon>
    </lineage>
</organism>
<dbReference type="AlphaFoldDB" id="A0AAF1JYT0"/>
<dbReference type="RefSeq" id="WP_211874000.1">
    <property type="nucleotide sequence ID" value="NZ_JAAEDH010000008.1"/>
</dbReference>
<reference evidence="2" key="1">
    <citation type="submission" date="2020-01" db="EMBL/GenBank/DDBJ databases">
        <authorList>
            <person name="Rat A."/>
        </authorList>
    </citation>
    <scope>NUCLEOTIDE SEQUENCE</scope>
    <source>
        <strain evidence="2">LMG 28251</strain>
    </source>
</reference>
<evidence type="ECO:0000313" key="2">
    <source>
        <dbReference type="EMBL" id="MBR0655163.1"/>
    </source>
</evidence>
<sequence>MLALLASGAALAQGSVVPVWERRSGDWSVALTGTDRRCLMAGTTQAPAHQVRLMVRPSAAAPAPRPGARPQAAPAAAARPELELAENIGGVHVSAPVGTPLALVAEGRSFGFQVTSAFPGGFRAVSTTDFSMDWARSREVFLDTGRAEALRLSATGLSAAGAAMAECIAGRVPR</sequence>
<keyword evidence="3" id="KW-1185">Reference proteome</keyword>
<protein>
    <submittedName>
        <fullName evidence="2">Uncharacterized protein</fullName>
    </submittedName>
</protein>
<comment type="caution">
    <text evidence="2">The sequence shown here is derived from an EMBL/GenBank/DDBJ whole genome shotgun (WGS) entry which is preliminary data.</text>
</comment>
<feature type="region of interest" description="Disordered" evidence="1">
    <location>
        <begin position="58"/>
        <end position="77"/>
    </location>
</feature>
<proteinExistence type="predicted"/>
<gene>
    <name evidence="2" type="ORF">GXW79_08720</name>
</gene>
<evidence type="ECO:0000313" key="3">
    <source>
        <dbReference type="Proteomes" id="UP001196068"/>
    </source>
</evidence>
<dbReference type="Proteomes" id="UP001196068">
    <property type="component" value="Unassembled WGS sequence"/>
</dbReference>
<evidence type="ECO:0000256" key="1">
    <source>
        <dbReference type="SAM" id="MobiDB-lite"/>
    </source>
</evidence>